<feature type="domain" description="AMP-binding enzyme C-terminal" evidence="6">
    <location>
        <begin position="452"/>
        <end position="527"/>
    </location>
</feature>
<dbReference type="InterPro" id="IPR045851">
    <property type="entry name" value="AMP-bd_C_sf"/>
</dbReference>
<evidence type="ECO:0000259" key="6">
    <source>
        <dbReference type="Pfam" id="PF13193"/>
    </source>
</evidence>
<dbReference type="SUPFAM" id="SSF56801">
    <property type="entry name" value="Acetyl-CoA synthetase-like"/>
    <property type="match status" value="1"/>
</dbReference>
<keyword evidence="8" id="KW-1185">Reference proteome</keyword>
<keyword evidence="4" id="KW-0443">Lipid metabolism</keyword>
<dbReference type="FunFam" id="3.30.300.30:FF:000008">
    <property type="entry name" value="2,3-dihydroxybenzoate-AMP ligase"/>
    <property type="match status" value="1"/>
</dbReference>
<evidence type="ECO:0000256" key="2">
    <source>
        <dbReference type="ARBA" id="ARBA00022598"/>
    </source>
</evidence>
<dbReference type="InterPro" id="IPR020845">
    <property type="entry name" value="AMP-binding_CS"/>
</dbReference>
<proteinExistence type="inferred from homology"/>
<dbReference type="PROSITE" id="PS00455">
    <property type="entry name" value="AMP_BINDING"/>
    <property type="match status" value="1"/>
</dbReference>
<dbReference type="CDD" id="cd12118">
    <property type="entry name" value="ttLC_FACS_AEE21_like"/>
    <property type="match status" value="1"/>
</dbReference>
<dbReference type="GO" id="GO:0016874">
    <property type="term" value="F:ligase activity"/>
    <property type="evidence" value="ECO:0007669"/>
    <property type="project" value="UniProtKB-KW"/>
</dbReference>
<dbReference type="InterPro" id="IPR042099">
    <property type="entry name" value="ANL_N_sf"/>
</dbReference>
<reference evidence="7 8" key="1">
    <citation type="submission" date="2020-07" db="EMBL/GenBank/DDBJ databases">
        <title>Taxonomic revisions and descriptions of new bacterial species based on genomic comparisons in the high-G+C-content subgroup of the family Alcaligenaceae.</title>
        <authorList>
            <person name="Szabo A."/>
            <person name="Felfoldi T."/>
        </authorList>
    </citation>
    <scope>NUCLEOTIDE SEQUENCE [LARGE SCALE GENOMIC DNA]</scope>
    <source>
        <strain evidence="7 8">DSM 25264</strain>
    </source>
</reference>
<comment type="caution">
    <text evidence="7">The sequence shown here is derived from an EMBL/GenBank/DDBJ whole genome shotgun (WGS) entry which is preliminary data.</text>
</comment>
<evidence type="ECO:0000256" key="4">
    <source>
        <dbReference type="ARBA" id="ARBA00023098"/>
    </source>
</evidence>
<dbReference type="InterPro" id="IPR025110">
    <property type="entry name" value="AMP-bd_C"/>
</dbReference>
<dbReference type="RefSeq" id="WP_129971558.1">
    <property type="nucleotide sequence ID" value="NZ_JACCEW010000009.1"/>
</dbReference>
<dbReference type="GO" id="GO:0006631">
    <property type="term" value="P:fatty acid metabolic process"/>
    <property type="evidence" value="ECO:0007669"/>
    <property type="project" value="UniProtKB-KW"/>
</dbReference>
<dbReference type="Pfam" id="PF00501">
    <property type="entry name" value="AMP-binding"/>
    <property type="match status" value="1"/>
</dbReference>
<evidence type="ECO:0000313" key="8">
    <source>
        <dbReference type="Proteomes" id="UP000580517"/>
    </source>
</evidence>
<dbReference type="InterPro" id="IPR000873">
    <property type="entry name" value="AMP-dep_synth/lig_dom"/>
</dbReference>
<dbReference type="Proteomes" id="UP000580517">
    <property type="component" value="Unassembled WGS sequence"/>
</dbReference>
<dbReference type="Gene3D" id="3.30.300.30">
    <property type="match status" value="1"/>
</dbReference>
<keyword evidence="2" id="KW-0436">Ligase</keyword>
<keyword evidence="3" id="KW-0276">Fatty acid metabolism</keyword>
<dbReference type="EMBL" id="JACCEW010000009">
    <property type="protein sequence ID" value="NYT39048.1"/>
    <property type="molecule type" value="Genomic_DNA"/>
</dbReference>
<dbReference type="AlphaFoldDB" id="A0A853FH39"/>
<dbReference type="PANTHER" id="PTHR43859:SF4">
    <property type="entry name" value="BUTANOATE--COA LIGASE AAE1-RELATED"/>
    <property type="match status" value="1"/>
</dbReference>
<protein>
    <submittedName>
        <fullName evidence="7">AMP-binding protein</fullName>
    </submittedName>
</protein>
<dbReference type="PANTHER" id="PTHR43859">
    <property type="entry name" value="ACYL-ACTIVATING ENZYME"/>
    <property type="match status" value="1"/>
</dbReference>
<sequence>MGSKYQQGLDRNPANYSSLTPLSFLRRSAHVFPDKVAVIDGDVSLTYADFHARCRALANALVEQGVQRGDTVSVLCFNTLELLECHYAIPMAGAVLNALNTRLDAATLRFILEHGEARLLLYDTEFEEMVGDAVSGIAAAPALVSISRPSGPSQGLAKLDYEQLVAAGDPAWPGRPVENEWDAIALNYTSGTTGNPKGVVYHHRGAYLSAMTNAIAMEMTADTVYLWTLPMFHCNGWCYTWAVTAIGGTHVCLRKVQPQTVLDRIRICGVTHMCGAPIVLNMLLNDFHKNGVSLPSSVQFALGGAAPPSAVIRRGRELGFDITHLYGLTETYGPSMLCVRQPEWRSLPLEELAPKMARQGVGLHAIDEVAVAGSGPNGFAPWDGQTMGELLMRGNNLMKGYLKNPDATREAFKDGWFHTGDLAVMHPDGYAEVKDRAKDIIISGGENISSQEVEDVLYRHPAVLEAAVVAMPDEKWGESPCAFVSLREDSSATDEQSLIAWCRDKLPHYKAPTRVVFGELPKTSTGKIRKNVLRDQLRMK</sequence>
<accession>A0A853FH39</accession>
<organism evidence="7 8">
    <name type="scientific">Allopusillimonas soli</name>
    <dbReference type="NCBI Taxonomy" id="659016"/>
    <lineage>
        <taxon>Bacteria</taxon>
        <taxon>Pseudomonadati</taxon>
        <taxon>Pseudomonadota</taxon>
        <taxon>Betaproteobacteria</taxon>
        <taxon>Burkholderiales</taxon>
        <taxon>Alcaligenaceae</taxon>
        <taxon>Allopusillimonas</taxon>
    </lineage>
</organism>
<dbReference type="Pfam" id="PF13193">
    <property type="entry name" value="AMP-binding_C"/>
    <property type="match status" value="1"/>
</dbReference>
<evidence type="ECO:0000256" key="1">
    <source>
        <dbReference type="ARBA" id="ARBA00006432"/>
    </source>
</evidence>
<evidence type="ECO:0000313" key="7">
    <source>
        <dbReference type="EMBL" id="NYT39048.1"/>
    </source>
</evidence>
<feature type="domain" description="AMP-dependent synthetase/ligase" evidence="5">
    <location>
        <begin position="25"/>
        <end position="402"/>
    </location>
</feature>
<dbReference type="OrthoDB" id="9766486at2"/>
<dbReference type="NCBIfam" id="NF006020">
    <property type="entry name" value="PRK08162.1"/>
    <property type="match status" value="1"/>
</dbReference>
<dbReference type="Gene3D" id="3.40.50.12780">
    <property type="entry name" value="N-terminal domain of ligase-like"/>
    <property type="match status" value="1"/>
</dbReference>
<name>A0A853FH39_9BURK</name>
<evidence type="ECO:0000259" key="5">
    <source>
        <dbReference type="Pfam" id="PF00501"/>
    </source>
</evidence>
<evidence type="ECO:0000256" key="3">
    <source>
        <dbReference type="ARBA" id="ARBA00022832"/>
    </source>
</evidence>
<comment type="similarity">
    <text evidence="1">Belongs to the ATP-dependent AMP-binding enzyme family.</text>
</comment>
<gene>
    <name evidence="7" type="ORF">H0A68_19410</name>
</gene>